<dbReference type="Gene3D" id="3.40.50.150">
    <property type="entry name" value="Vaccinia Virus protein VP39"/>
    <property type="match status" value="1"/>
</dbReference>
<dbReference type="PRINTS" id="PR00508">
    <property type="entry name" value="S21N4MTFRASE"/>
</dbReference>
<evidence type="ECO:0000259" key="5">
    <source>
        <dbReference type="Pfam" id="PF01555"/>
    </source>
</evidence>
<keyword evidence="2" id="KW-0489">Methyltransferase</keyword>
<feature type="domain" description="DNA methylase N-4/N-6" evidence="5">
    <location>
        <begin position="31"/>
        <end position="254"/>
    </location>
</feature>
<evidence type="ECO:0000256" key="3">
    <source>
        <dbReference type="ARBA" id="ARBA00022679"/>
    </source>
</evidence>
<dbReference type="GO" id="GO:0003677">
    <property type="term" value="F:DNA binding"/>
    <property type="evidence" value="ECO:0007669"/>
    <property type="project" value="InterPro"/>
</dbReference>
<dbReference type="GO" id="GO:0009007">
    <property type="term" value="F:site-specific DNA-methyltransferase (adenine-specific) activity"/>
    <property type="evidence" value="ECO:0007669"/>
    <property type="project" value="TreeGrafter"/>
</dbReference>
<evidence type="ECO:0000256" key="1">
    <source>
        <dbReference type="ARBA" id="ARBA00006594"/>
    </source>
</evidence>
<dbReference type="EC" id="2.1.1.-" evidence="4"/>
<comment type="caution">
    <text evidence="6">The sequence shown here is derived from an EMBL/GenBank/DDBJ whole genome shotgun (WGS) entry which is preliminary data.</text>
</comment>
<dbReference type="InterPro" id="IPR002941">
    <property type="entry name" value="DNA_methylase_N4/N6"/>
</dbReference>
<dbReference type="InterPro" id="IPR001091">
    <property type="entry name" value="RM_Methyltransferase"/>
</dbReference>
<dbReference type="Proteomes" id="UP000229966">
    <property type="component" value="Unassembled WGS sequence"/>
</dbReference>
<dbReference type="Pfam" id="PF01555">
    <property type="entry name" value="N6_N4_Mtase"/>
    <property type="match status" value="1"/>
</dbReference>
<dbReference type="GO" id="GO:0005737">
    <property type="term" value="C:cytoplasm"/>
    <property type="evidence" value="ECO:0007669"/>
    <property type="project" value="TreeGrafter"/>
</dbReference>
<dbReference type="AlphaFoldDB" id="A0A2M7CIT2"/>
<organism evidence="6 7">
    <name type="scientific">Candidatus Berkelbacteria bacterium CG03_land_8_20_14_0_80_40_36</name>
    <dbReference type="NCBI Taxonomy" id="1974509"/>
    <lineage>
        <taxon>Bacteria</taxon>
        <taxon>Candidatus Berkelbacteria</taxon>
    </lineage>
</organism>
<dbReference type="InterPro" id="IPR029063">
    <property type="entry name" value="SAM-dependent_MTases_sf"/>
</dbReference>
<dbReference type="EMBL" id="PEUM01000028">
    <property type="protein sequence ID" value="PIV25534.1"/>
    <property type="molecule type" value="Genomic_DNA"/>
</dbReference>
<name>A0A2M7CIT2_9BACT</name>
<evidence type="ECO:0000313" key="6">
    <source>
        <dbReference type="EMBL" id="PIV25534.1"/>
    </source>
</evidence>
<dbReference type="InterPro" id="IPR002052">
    <property type="entry name" value="DNA_methylase_N6_adenine_CS"/>
</dbReference>
<dbReference type="PANTHER" id="PTHR13370:SF3">
    <property type="entry name" value="TRNA (GUANINE(10)-N2)-METHYLTRANSFERASE HOMOLOG"/>
    <property type="match status" value="1"/>
</dbReference>
<dbReference type="PANTHER" id="PTHR13370">
    <property type="entry name" value="RNA METHYLASE-RELATED"/>
    <property type="match status" value="1"/>
</dbReference>
<comment type="similarity">
    <text evidence="1 4">Belongs to the N(4)/N(6)-methyltransferase family.</text>
</comment>
<dbReference type="PROSITE" id="PS00092">
    <property type="entry name" value="N6_MTASE"/>
    <property type="match status" value="1"/>
</dbReference>
<evidence type="ECO:0000256" key="4">
    <source>
        <dbReference type="RuleBase" id="RU362026"/>
    </source>
</evidence>
<dbReference type="SUPFAM" id="SSF53335">
    <property type="entry name" value="S-adenosyl-L-methionine-dependent methyltransferases"/>
    <property type="match status" value="1"/>
</dbReference>
<sequence>MKTKPYYKYSDFSLFHGNSLEILAEIPEDSVDMIFADPPYLLSNGGFTCHAGQMVSVNKGQWDVSNGLKKDFEFHLAWIEACKRVLKPGGTIWISGTYHSIYQCGFALQVAKFHILNDIAWLKPNASPNLSCRFFTASHETLVWARKDKKAKHIFNYDLMKNGTWPEDALKKPGLQMRSVWSIGTPKMIEKKFGKHPTQKPSDLLKRIVLASTKKGDVVLDPFTGSSTTGLSAYLYGRNFIGIDSEKQYLDLSIKRFEELDKNMKNKLLNVIPSYVSGWTDKYFHQSAFDIQLKSPNKNIVNFLSKFRPKNTITLYRGIHSFNDKNYTGVESWTYDKKIAERYAKSEKSGKIKEKRFFPSGILLDTTLLSDIEKKYLGYDYEIDDKEVLILKK</sequence>
<accession>A0A2M7CIT2</accession>
<evidence type="ECO:0000313" key="7">
    <source>
        <dbReference type="Proteomes" id="UP000229966"/>
    </source>
</evidence>
<protein>
    <recommendedName>
        <fullName evidence="4">Methyltransferase</fullName>
        <ecNumber evidence="4">2.1.1.-</ecNumber>
    </recommendedName>
</protein>
<evidence type="ECO:0000256" key="2">
    <source>
        <dbReference type="ARBA" id="ARBA00022603"/>
    </source>
</evidence>
<dbReference type="GO" id="GO:0008170">
    <property type="term" value="F:N-methyltransferase activity"/>
    <property type="evidence" value="ECO:0007669"/>
    <property type="project" value="InterPro"/>
</dbReference>
<dbReference type="CDD" id="cd02440">
    <property type="entry name" value="AdoMet_MTases"/>
    <property type="match status" value="1"/>
</dbReference>
<proteinExistence type="inferred from homology"/>
<keyword evidence="3" id="KW-0808">Transferase</keyword>
<gene>
    <name evidence="6" type="ORF">COS38_01095</name>
</gene>
<dbReference type="GO" id="GO:0032259">
    <property type="term" value="P:methylation"/>
    <property type="evidence" value="ECO:0007669"/>
    <property type="project" value="UniProtKB-KW"/>
</dbReference>
<reference evidence="7" key="1">
    <citation type="submission" date="2017-09" db="EMBL/GenBank/DDBJ databases">
        <title>Depth-based differentiation of microbial function through sediment-hosted aquifers and enrichment of novel symbionts in the deep terrestrial subsurface.</title>
        <authorList>
            <person name="Probst A.J."/>
            <person name="Ladd B."/>
            <person name="Jarett J.K."/>
            <person name="Geller-Mcgrath D.E."/>
            <person name="Sieber C.M.K."/>
            <person name="Emerson J.B."/>
            <person name="Anantharaman K."/>
            <person name="Thomas B.C."/>
            <person name="Malmstrom R."/>
            <person name="Stieglmeier M."/>
            <person name="Klingl A."/>
            <person name="Woyke T."/>
            <person name="Ryan C.M."/>
            <person name="Banfield J.F."/>
        </authorList>
    </citation>
    <scope>NUCLEOTIDE SEQUENCE [LARGE SCALE GENOMIC DNA]</scope>
</reference>